<keyword evidence="18" id="KW-1185">Reference proteome</keyword>
<comment type="subunit">
    <text evidence="13">Interacts with the Sec translocase complex via SecD. Specifically interacts with transmembrane segments of nascent integral membrane proteins during membrane integration.</text>
</comment>
<dbReference type="InterPro" id="IPR028055">
    <property type="entry name" value="YidC/Oxa/ALB_C"/>
</dbReference>
<proteinExistence type="inferred from homology"/>
<dbReference type="Proteomes" id="UP000241808">
    <property type="component" value="Unassembled WGS sequence"/>
</dbReference>
<keyword evidence="4 13" id="KW-0813">Transport</keyword>
<evidence type="ECO:0000256" key="8">
    <source>
        <dbReference type="ARBA" id="ARBA00022989"/>
    </source>
</evidence>
<evidence type="ECO:0000313" key="18">
    <source>
        <dbReference type="Proteomes" id="UP000241808"/>
    </source>
</evidence>
<keyword evidence="9 13" id="KW-0472">Membrane</keyword>
<dbReference type="CDD" id="cd20070">
    <property type="entry name" value="5TM_YidC_Alb3"/>
    <property type="match status" value="1"/>
</dbReference>
<dbReference type="NCBIfam" id="TIGR03593">
    <property type="entry name" value="yidC_nterm"/>
    <property type="match status" value="1"/>
</dbReference>
<dbReference type="AlphaFoldDB" id="A0A2T4YWF9"/>
<dbReference type="GO" id="GO:0005886">
    <property type="term" value="C:plasma membrane"/>
    <property type="evidence" value="ECO:0007669"/>
    <property type="project" value="UniProtKB-SubCell"/>
</dbReference>
<sequence length="620" mass="68190">MADNRNYILAIVLSILVLVGWQYFVGMPQMERQREAQRQQQLQQQAAGQAPGTATPAPGAPPAPGQPAAAPGAAAPAAPGAPAPGQTMTREAAIAATPRVAIATPRLTGSINLVGGRVDDLVLATYRETIQRNSPNVVLFAPAGSPIDAVHHKHPFYAEFGHVAGAGQTLAVPNAQTVWTQQGTGTLTPATPVVLTWDNGQGQTFRRTFEIDAEYLITVKDAVVNSGAAPVTLHHFGLISRHGLPQTSGYYILHEGLIGVFGDKGLQEVGYSAIETAKTQSFRARGAWLGITDKYWAAALIPDQGIETDASFKFFQSGTAKSFQTDFLAPAVTVAPGATTETTTRLFAGAKEVRLVDGYADRLKIDRFDRLIDWGWFYFITKPLFVVMDWIFIQTGNFGIAILLVTLLIKGLFFPLANKSYASITMMKKVQPEMMEIRDRYAEDKMKQQQELMALYKREKINPLAGCWPIMIQIPVFFALYKVLFITIEMRHAPFFGWIQDLSAPDPTSIFNLFGLLPFSVPAFLLIGVWPIIMGITMWIQMQMNPAPTDPIQAAFFKWMPILFTFMLASFPAGLVIYWAWNNLLSVLQQGLIMRKYGVKIELWDNMRSMFGGGPAKPAA</sequence>
<dbReference type="Gene3D" id="2.70.98.90">
    <property type="match status" value="1"/>
</dbReference>
<dbReference type="InterPro" id="IPR038221">
    <property type="entry name" value="YidC_periplasmic_sf"/>
</dbReference>
<accession>A0A2T4YWF9</accession>
<evidence type="ECO:0000256" key="7">
    <source>
        <dbReference type="ARBA" id="ARBA00022927"/>
    </source>
</evidence>
<dbReference type="NCBIfam" id="NF002353">
    <property type="entry name" value="PRK01318.1-4"/>
    <property type="match status" value="1"/>
</dbReference>
<comment type="subcellular location">
    <subcellularLocation>
        <location evidence="1">Cell inner membrane</location>
        <topology evidence="1">Multi-pass membrane protein</topology>
    </subcellularLocation>
    <subcellularLocation>
        <location evidence="13">Cell membrane</location>
        <topology evidence="13">Multi-pass membrane protein</topology>
    </subcellularLocation>
</comment>
<protein>
    <recommendedName>
        <fullName evidence="3 13">Membrane protein insertase YidC</fullName>
    </recommendedName>
    <alternativeName>
        <fullName evidence="12 13">Foldase YidC</fullName>
    </alternativeName>
    <alternativeName>
        <fullName evidence="11 13">Membrane integrase YidC</fullName>
    </alternativeName>
    <alternativeName>
        <fullName evidence="13">Membrane protein YidC</fullName>
    </alternativeName>
</protein>
<dbReference type="RefSeq" id="WP_108179622.1">
    <property type="nucleotide sequence ID" value="NZ_PZZL01000024.1"/>
</dbReference>
<evidence type="ECO:0000256" key="14">
    <source>
        <dbReference type="SAM" id="MobiDB-lite"/>
    </source>
</evidence>
<evidence type="ECO:0000256" key="12">
    <source>
        <dbReference type="ARBA" id="ARBA00033342"/>
    </source>
</evidence>
<comment type="similarity">
    <text evidence="2 13">Belongs to the OXA1/ALB3/YidC family. Type 1 subfamily.</text>
</comment>
<dbReference type="PRINTS" id="PR00701">
    <property type="entry name" value="60KDINNERMP"/>
</dbReference>
<dbReference type="GO" id="GO:0032977">
    <property type="term" value="F:membrane insertase activity"/>
    <property type="evidence" value="ECO:0007669"/>
    <property type="project" value="InterPro"/>
</dbReference>
<keyword evidence="8 13" id="KW-1133">Transmembrane helix</keyword>
<feature type="domain" description="Membrane insertase YidC/Oxa/ALB C-terminal" evidence="15">
    <location>
        <begin position="398"/>
        <end position="595"/>
    </location>
</feature>
<name>A0A2T4YWF9_9HYPH</name>
<feature type="compositionally biased region" description="Low complexity" evidence="14">
    <location>
        <begin position="38"/>
        <end position="57"/>
    </location>
</feature>
<feature type="region of interest" description="Disordered" evidence="14">
    <location>
        <begin position="35"/>
        <end position="87"/>
    </location>
</feature>
<feature type="compositionally biased region" description="Low complexity" evidence="14">
    <location>
        <begin position="66"/>
        <end position="87"/>
    </location>
</feature>
<comment type="caution">
    <text evidence="17">The sequence shown here is derived from an EMBL/GenBank/DDBJ whole genome shotgun (WGS) entry which is preliminary data.</text>
</comment>
<comment type="function">
    <text evidence="13">Required for the insertion and/or proper folding and/or complex formation of integral membrane proteins into the membrane. Involved in integration of membrane proteins that insert both dependently and independently of the Sec translocase complex, as well as at least some lipoproteins. Aids folding of multispanning membrane proteins.</text>
</comment>
<dbReference type="PANTHER" id="PTHR12428:SF65">
    <property type="entry name" value="CYTOCHROME C OXIDASE ASSEMBLY PROTEIN COX18, MITOCHONDRIAL"/>
    <property type="match status" value="1"/>
</dbReference>
<dbReference type="HAMAP" id="MF_01810">
    <property type="entry name" value="YidC_type1"/>
    <property type="match status" value="1"/>
</dbReference>
<evidence type="ECO:0000256" key="1">
    <source>
        <dbReference type="ARBA" id="ARBA00004429"/>
    </source>
</evidence>
<evidence type="ECO:0000256" key="10">
    <source>
        <dbReference type="ARBA" id="ARBA00023186"/>
    </source>
</evidence>
<reference evidence="17 18" key="1">
    <citation type="submission" date="2018-04" db="EMBL/GenBank/DDBJ databases">
        <title>Genomic Encyclopedia of Archaeal and Bacterial Type Strains, Phase II (KMG-II): from individual species to whole genera.</title>
        <authorList>
            <person name="Goeker M."/>
        </authorList>
    </citation>
    <scope>NUCLEOTIDE SEQUENCE [LARGE SCALE GENOMIC DNA]</scope>
    <source>
        <strain evidence="17 18">DSM 25521</strain>
    </source>
</reference>
<evidence type="ECO:0000259" key="15">
    <source>
        <dbReference type="Pfam" id="PF02096"/>
    </source>
</evidence>
<keyword evidence="6 13" id="KW-0812">Transmembrane</keyword>
<evidence type="ECO:0000259" key="16">
    <source>
        <dbReference type="Pfam" id="PF14849"/>
    </source>
</evidence>
<evidence type="ECO:0000313" key="17">
    <source>
        <dbReference type="EMBL" id="PTM48464.1"/>
    </source>
</evidence>
<feature type="domain" description="Membrane insertase YidC N-terminal" evidence="16">
    <location>
        <begin position="99"/>
        <end position="386"/>
    </location>
</feature>
<dbReference type="InterPro" id="IPR028053">
    <property type="entry name" value="Membr_insert_YidC_N"/>
</dbReference>
<dbReference type="Pfam" id="PF02096">
    <property type="entry name" value="60KD_IMP"/>
    <property type="match status" value="1"/>
</dbReference>
<evidence type="ECO:0000256" key="9">
    <source>
        <dbReference type="ARBA" id="ARBA00023136"/>
    </source>
</evidence>
<gene>
    <name evidence="13" type="primary">yidC</name>
    <name evidence="17" type="ORF">C8P69_12410</name>
</gene>
<dbReference type="OrthoDB" id="9780552at2"/>
<evidence type="ECO:0000256" key="2">
    <source>
        <dbReference type="ARBA" id="ARBA00010527"/>
    </source>
</evidence>
<feature type="transmembrane region" description="Helical" evidence="13">
    <location>
        <begin position="398"/>
        <end position="417"/>
    </location>
</feature>
<dbReference type="PRINTS" id="PR01900">
    <property type="entry name" value="YIDCPROTEIN"/>
</dbReference>
<keyword evidence="10 13" id="KW-0143">Chaperone</keyword>
<dbReference type="PANTHER" id="PTHR12428">
    <property type="entry name" value="OXA1"/>
    <property type="match status" value="1"/>
</dbReference>
<feature type="transmembrane region" description="Helical" evidence="13">
    <location>
        <begin position="561"/>
        <end position="581"/>
    </location>
</feature>
<dbReference type="Pfam" id="PF14849">
    <property type="entry name" value="YidC_periplas"/>
    <property type="match status" value="1"/>
</dbReference>
<evidence type="ECO:0000256" key="4">
    <source>
        <dbReference type="ARBA" id="ARBA00022448"/>
    </source>
</evidence>
<evidence type="ECO:0000256" key="13">
    <source>
        <dbReference type="HAMAP-Rule" id="MF_01810"/>
    </source>
</evidence>
<dbReference type="InterPro" id="IPR047196">
    <property type="entry name" value="YidC_ALB_C"/>
</dbReference>
<dbReference type="InterPro" id="IPR001708">
    <property type="entry name" value="YidC/ALB3/OXA1/COX18"/>
</dbReference>
<feature type="transmembrane region" description="Helical" evidence="13">
    <location>
        <begin position="467"/>
        <end position="488"/>
    </location>
</feature>
<organism evidence="17 18">
    <name type="scientific">Phreatobacter oligotrophus</name>
    <dbReference type="NCBI Taxonomy" id="1122261"/>
    <lineage>
        <taxon>Bacteria</taxon>
        <taxon>Pseudomonadati</taxon>
        <taxon>Pseudomonadota</taxon>
        <taxon>Alphaproteobacteria</taxon>
        <taxon>Hyphomicrobiales</taxon>
        <taxon>Phreatobacteraceae</taxon>
        <taxon>Phreatobacter</taxon>
    </lineage>
</organism>
<evidence type="ECO:0000256" key="11">
    <source>
        <dbReference type="ARBA" id="ARBA00033245"/>
    </source>
</evidence>
<feature type="transmembrane region" description="Helical" evidence="13">
    <location>
        <begin position="519"/>
        <end position="540"/>
    </location>
</feature>
<keyword evidence="7 13" id="KW-0653">Protein transport</keyword>
<dbReference type="GO" id="GO:0051205">
    <property type="term" value="P:protein insertion into membrane"/>
    <property type="evidence" value="ECO:0007669"/>
    <property type="project" value="TreeGrafter"/>
</dbReference>
<evidence type="ECO:0000256" key="5">
    <source>
        <dbReference type="ARBA" id="ARBA00022475"/>
    </source>
</evidence>
<feature type="transmembrane region" description="Helical" evidence="13">
    <location>
        <begin position="6"/>
        <end position="25"/>
    </location>
</feature>
<dbReference type="GO" id="GO:0015031">
    <property type="term" value="P:protein transport"/>
    <property type="evidence" value="ECO:0007669"/>
    <property type="project" value="UniProtKB-KW"/>
</dbReference>
<evidence type="ECO:0000256" key="6">
    <source>
        <dbReference type="ARBA" id="ARBA00022692"/>
    </source>
</evidence>
<dbReference type="CDD" id="cd19961">
    <property type="entry name" value="EcYidC-like_peri"/>
    <property type="match status" value="1"/>
</dbReference>
<dbReference type="NCBIfam" id="TIGR03592">
    <property type="entry name" value="yidC_oxa1_cterm"/>
    <property type="match status" value="1"/>
</dbReference>
<evidence type="ECO:0000256" key="3">
    <source>
        <dbReference type="ARBA" id="ARBA00015325"/>
    </source>
</evidence>
<dbReference type="EMBL" id="PZZL01000024">
    <property type="protein sequence ID" value="PTM48464.1"/>
    <property type="molecule type" value="Genomic_DNA"/>
</dbReference>
<keyword evidence="5 13" id="KW-1003">Cell membrane</keyword>
<dbReference type="InterPro" id="IPR019998">
    <property type="entry name" value="Membr_insert_YidC"/>
</dbReference>